<comment type="caution">
    <text evidence="1">The sequence shown here is derived from an EMBL/GenBank/DDBJ whole genome shotgun (WGS) entry which is preliminary data.</text>
</comment>
<proteinExistence type="predicted"/>
<dbReference type="EMBL" id="JANBUN010000030">
    <property type="protein sequence ID" value="KAJ2807846.1"/>
    <property type="molecule type" value="Genomic_DNA"/>
</dbReference>
<evidence type="ECO:0000313" key="2">
    <source>
        <dbReference type="Proteomes" id="UP001140087"/>
    </source>
</evidence>
<gene>
    <name evidence="1" type="ORF">H4R21_000322</name>
</gene>
<accession>A0ACC1LHS4</accession>
<protein>
    <submittedName>
        <fullName evidence="1">Uncharacterized protein</fullName>
    </submittedName>
</protein>
<reference evidence="1" key="1">
    <citation type="submission" date="2022-07" db="EMBL/GenBank/DDBJ databases">
        <title>Phylogenomic reconstructions and comparative analyses of Kickxellomycotina fungi.</title>
        <authorList>
            <person name="Reynolds N.K."/>
            <person name="Stajich J.E."/>
            <person name="Barry K."/>
            <person name="Grigoriev I.V."/>
            <person name="Crous P."/>
            <person name="Smith M.E."/>
        </authorList>
    </citation>
    <scope>NUCLEOTIDE SEQUENCE</scope>
    <source>
        <strain evidence="1">BCRC 34780</strain>
    </source>
</reference>
<evidence type="ECO:0000313" key="1">
    <source>
        <dbReference type="EMBL" id="KAJ2807846.1"/>
    </source>
</evidence>
<organism evidence="1 2">
    <name type="scientific">Coemansia helicoidea</name>
    <dbReference type="NCBI Taxonomy" id="1286919"/>
    <lineage>
        <taxon>Eukaryota</taxon>
        <taxon>Fungi</taxon>
        <taxon>Fungi incertae sedis</taxon>
        <taxon>Zoopagomycota</taxon>
        <taxon>Kickxellomycotina</taxon>
        <taxon>Kickxellomycetes</taxon>
        <taxon>Kickxellales</taxon>
        <taxon>Kickxellaceae</taxon>
        <taxon>Coemansia</taxon>
    </lineage>
</organism>
<keyword evidence="2" id="KW-1185">Reference proteome</keyword>
<name>A0ACC1LHS4_9FUNG</name>
<dbReference type="Proteomes" id="UP001140087">
    <property type="component" value="Unassembled WGS sequence"/>
</dbReference>
<sequence>MAVSTIATVGDLPEEVLLLVLRFAAGAPARALRAWKASFPLLGVCRRWRQLAQQLVFRVAHIECRRVRRRGAGTRVLLTNLGLVACHVDSVRQLVLSAVAGPQLVEQIGSMLSELRQHPGLCAKIRSLTIRGSAAAATAGLLEGQAAPAVESEGFAAVAAALTAAAPNVTQVRIGAGADARVSGAIGGLLVDAYACQLRHIECPAPVALAQPGLSATLTHLSITLGAGPASRLPRVCAASLQVLRLDGVPPGFSWASAFGDSDTRSAAVCFSSLVELCLCYGTARGRSVCAPRTKATAADDVTLRFPQLRRCKIDGCQPHGGPFAAVQLPPTVDCLSFAGRAETALALSRAGVERAGTVRVRVSLEDGRDSMEAFCSATNYWFGRVAVRCEAALELHLHRATLDARQIEWPRMTQLSIHGPCALDAVARIAQRAEALRRLEVYELSVGSLVDDAATPGPDDVPLPELRTSIETLTLHSAADEPCSPQVTGAIRCLLLRLRLLTRANLSTSFGVHASDLRRRFGQQYPHVEAMTIKTY</sequence>